<evidence type="ECO:0000256" key="1">
    <source>
        <dbReference type="SAM" id="SignalP"/>
    </source>
</evidence>
<accession>A0ABQ3C1K9</accession>
<organism evidence="2 3">
    <name type="scientific">Cognatilysobacter xinjiangensis</name>
    <dbReference type="NCBI Taxonomy" id="546892"/>
    <lineage>
        <taxon>Bacteria</taxon>
        <taxon>Pseudomonadati</taxon>
        <taxon>Pseudomonadota</taxon>
        <taxon>Gammaproteobacteria</taxon>
        <taxon>Lysobacterales</taxon>
        <taxon>Lysobacteraceae</taxon>
        <taxon>Cognatilysobacter</taxon>
    </lineage>
</organism>
<proteinExistence type="predicted"/>
<feature type="chain" id="PRO_5046967843" description="Lipoprotein" evidence="1">
    <location>
        <begin position="23"/>
        <end position="139"/>
    </location>
</feature>
<feature type="signal peptide" evidence="1">
    <location>
        <begin position="1"/>
        <end position="22"/>
    </location>
</feature>
<evidence type="ECO:0000313" key="3">
    <source>
        <dbReference type="Proteomes" id="UP000643403"/>
    </source>
</evidence>
<keyword evidence="1" id="KW-0732">Signal</keyword>
<name>A0ABQ3C1K9_9GAMM</name>
<gene>
    <name evidence="2" type="ORF">GCM10008101_16750</name>
</gene>
<evidence type="ECO:0008006" key="4">
    <source>
        <dbReference type="Google" id="ProtNLM"/>
    </source>
</evidence>
<sequence>MTMVRNLVRCAAVLLACVAASGCVPEETATVAVPANVSTAALFDCADAAVRELHRTDEQWNLRIDRRQVADGGVFETGTFDEDNVMGYRVRLVRRGAEPIAALNVRAAGPYFTDLGAAPALSSFRSRLDACTARIAPIR</sequence>
<reference evidence="3" key="1">
    <citation type="journal article" date="2019" name="Int. J. Syst. Evol. Microbiol.">
        <title>The Global Catalogue of Microorganisms (GCM) 10K type strain sequencing project: providing services to taxonomists for standard genome sequencing and annotation.</title>
        <authorList>
            <consortium name="The Broad Institute Genomics Platform"/>
            <consortium name="The Broad Institute Genome Sequencing Center for Infectious Disease"/>
            <person name="Wu L."/>
            <person name="Ma J."/>
        </authorList>
    </citation>
    <scope>NUCLEOTIDE SEQUENCE [LARGE SCALE GENOMIC DNA]</scope>
    <source>
        <strain evidence="3">KCTC 22558</strain>
    </source>
</reference>
<comment type="caution">
    <text evidence="2">The sequence shown here is derived from an EMBL/GenBank/DDBJ whole genome shotgun (WGS) entry which is preliminary data.</text>
</comment>
<dbReference type="PROSITE" id="PS51257">
    <property type="entry name" value="PROKAR_LIPOPROTEIN"/>
    <property type="match status" value="1"/>
</dbReference>
<protein>
    <recommendedName>
        <fullName evidence="4">Lipoprotein</fullName>
    </recommendedName>
</protein>
<evidence type="ECO:0000313" key="2">
    <source>
        <dbReference type="EMBL" id="GGZ63856.1"/>
    </source>
</evidence>
<dbReference type="Proteomes" id="UP000643403">
    <property type="component" value="Unassembled WGS sequence"/>
</dbReference>
<keyword evidence="3" id="KW-1185">Reference proteome</keyword>
<dbReference type="EMBL" id="BMXY01000002">
    <property type="protein sequence ID" value="GGZ63856.1"/>
    <property type="molecule type" value="Genomic_DNA"/>
</dbReference>